<dbReference type="PROSITE" id="PS50020">
    <property type="entry name" value="WW_DOMAIN_2"/>
    <property type="match status" value="1"/>
</dbReference>
<protein>
    <recommendedName>
        <fullName evidence="2">WW domain-containing protein</fullName>
    </recommendedName>
</protein>
<evidence type="ECO:0000313" key="3">
    <source>
        <dbReference type="EMBL" id="RWA09598.1"/>
    </source>
</evidence>
<accession>A0A439D5D1</accession>
<evidence type="ECO:0000313" key="4">
    <source>
        <dbReference type="Proteomes" id="UP000286045"/>
    </source>
</evidence>
<dbReference type="AlphaFoldDB" id="A0A439D5D1"/>
<dbReference type="PANTHER" id="PTHR24148:SF64">
    <property type="entry name" value="HETEROKARYON INCOMPATIBILITY DOMAIN-CONTAINING PROTEIN"/>
    <property type="match status" value="1"/>
</dbReference>
<feature type="region of interest" description="Disordered" evidence="1">
    <location>
        <begin position="649"/>
        <end position="669"/>
    </location>
</feature>
<sequence>MTQYQYTSLNVAEEEIRLLTLLPGSHDAPLIGTISHVPLKPPVERGTLRLNLEELKKSLPQGWMVGETFEGRYIFWVAKTEQTFWHHPDPTVNAALYEGFTDDTPLDFKPQFEALSYVWGSLEDAESLELRQDGSDSGVSVSISRNLGVALRHLRNPSSPRVLWVDAVCIDQSNIPERNAQVPRMSVIYKLASRVILWVGPSADHSSLALARLEEIGKRVAKTKSGWWLPSPGALDFDQDGWTSWPHYPKALELAWDDETLAAVDAVLKRPWFSRLWVIQEALLSNRHSIFQCGHDEISWNDFRGAVDILRFKTVPLSTLQTSLTTLGDTIQDVSVYQPAKLLRLASARECSDLRDKVYGILSITPPGFKALVQVNYALPVADVYRNAFSSLLDHSRRLDILLYTSREPGKTLPSWLPDWSRKPDNDTSPLGFASGCSRASVQFEGHSVMIVTGVRVSKILRIEKLVGVEPATAAKLIRRLWLRVTTKANRESMLDHFVSCLTRGMNKNTFPESWFPTSEEWKTEFMHAMFGDEVTEEKARLPERLETAAILARTILSKSVAAMENGFIGLANPSAQEVVNILGCAMPLILRQAPNSVDDDFEIVGEAFVSGTTHAELLLGPIPPAFSINYAVDKSYITPWFMNSITGERQRDDPRLGSDPEGWESLPLERTRDDPYNFVRFRNKGTGEVVNWDPRLTPGALAARGVELEKFRLV</sequence>
<dbReference type="PANTHER" id="PTHR24148">
    <property type="entry name" value="ANKYRIN REPEAT DOMAIN-CONTAINING PROTEIN 39 HOMOLOG-RELATED"/>
    <property type="match status" value="1"/>
</dbReference>
<organism evidence="3 4">
    <name type="scientific">Xylaria grammica</name>
    <dbReference type="NCBI Taxonomy" id="363999"/>
    <lineage>
        <taxon>Eukaryota</taxon>
        <taxon>Fungi</taxon>
        <taxon>Dikarya</taxon>
        <taxon>Ascomycota</taxon>
        <taxon>Pezizomycotina</taxon>
        <taxon>Sordariomycetes</taxon>
        <taxon>Xylariomycetidae</taxon>
        <taxon>Xylariales</taxon>
        <taxon>Xylariaceae</taxon>
        <taxon>Xylaria</taxon>
    </lineage>
</organism>
<gene>
    <name evidence="3" type="ORF">EKO27_g5500</name>
</gene>
<feature type="domain" description="WW" evidence="2">
    <location>
        <begin position="57"/>
        <end position="90"/>
    </location>
</feature>
<dbReference type="InterPro" id="IPR052895">
    <property type="entry name" value="HetReg/Transcr_Mod"/>
</dbReference>
<evidence type="ECO:0000259" key="2">
    <source>
        <dbReference type="PROSITE" id="PS50020"/>
    </source>
</evidence>
<dbReference type="EMBL" id="RYZI01000147">
    <property type="protein sequence ID" value="RWA09598.1"/>
    <property type="molecule type" value="Genomic_DNA"/>
</dbReference>
<dbReference type="STRING" id="363999.A0A439D5D1"/>
<feature type="compositionally biased region" description="Basic and acidic residues" evidence="1">
    <location>
        <begin position="649"/>
        <end position="659"/>
    </location>
</feature>
<comment type="caution">
    <text evidence="3">The sequence shown here is derived from an EMBL/GenBank/DDBJ whole genome shotgun (WGS) entry which is preliminary data.</text>
</comment>
<evidence type="ECO:0000256" key="1">
    <source>
        <dbReference type="SAM" id="MobiDB-lite"/>
    </source>
</evidence>
<keyword evidence="4" id="KW-1185">Reference proteome</keyword>
<dbReference type="Proteomes" id="UP000286045">
    <property type="component" value="Unassembled WGS sequence"/>
</dbReference>
<name>A0A439D5D1_9PEZI</name>
<dbReference type="Pfam" id="PF06985">
    <property type="entry name" value="HET"/>
    <property type="match status" value="1"/>
</dbReference>
<proteinExistence type="predicted"/>
<dbReference type="InterPro" id="IPR010730">
    <property type="entry name" value="HET"/>
</dbReference>
<dbReference type="InterPro" id="IPR001202">
    <property type="entry name" value="WW_dom"/>
</dbReference>
<reference evidence="3 4" key="1">
    <citation type="submission" date="2018-12" db="EMBL/GenBank/DDBJ databases">
        <title>Draft genome sequence of Xylaria grammica IHI A82.</title>
        <authorList>
            <person name="Buettner E."/>
            <person name="Kellner H."/>
        </authorList>
    </citation>
    <scope>NUCLEOTIDE SEQUENCE [LARGE SCALE GENOMIC DNA]</scope>
    <source>
        <strain evidence="3 4">IHI A82</strain>
    </source>
</reference>